<evidence type="ECO:0000256" key="6">
    <source>
        <dbReference type="ARBA" id="ARBA00015611"/>
    </source>
</evidence>
<dbReference type="GO" id="GO:0098552">
    <property type="term" value="C:side of membrane"/>
    <property type="evidence" value="ECO:0007669"/>
    <property type="project" value="UniProtKB-KW"/>
</dbReference>
<keyword evidence="7" id="KW-1003">Cell membrane</keyword>
<dbReference type="GO" id="GO:0005737">
    <property type="term" value="C:cytoplasm"/>
    <property type="evidence" value="ECO:0007669"/>
    <property type="project" value="TreeGrafter"/>
</dbReference>
<evidence type="ECO:0000256" key="2">
    <source>
        <dbReference type="ARBA" id="ARBA00001947"/>
    </source>
</evidence>
<protein>
    <recommendedName>
        <fullName evidence="6">Aminopeptidase N</fullName>
        <ecNumber evidence="5">3.4.11.2</ecNumber>
    </recommendedName>
</protein>
<feature type="domain" description="Peptidase M1 membrane alanine aminopeptidase" evidence="20">
    <location>
        <begin position="8"/>
        <end position="69"/>
    </location>
</feature>
<keyword evidence="11" id="KW-0732">Signal</keyword>
<evidence type="ECO:0000256" key="1">
    <source>
        <dbReference type="ARBA" id="ARBA00000098"/>
    </source>
</evidence>
<evidence type="ECO:0000313" key="23">
    <source>
        <dbReference type="Proteomes" id="UP001233999"/>
    </source>
</evidence>
<dbReference type="GO" id="GO:0070006">
    <property type="term" value="F:metalloaminopeptidase activity"/>
    <property type="evidence" value="ECO:0007669"/>
    <property type="project" value="TreeGrafter"/>
</dbReference>
<evidence type="ECO:0000256" key="11">
    <source>
        <dbReference type="ARBA" id="ARBA00022729"/>
    </source>
</evidence>
<sequence length="551" mass="62797">LVTNIGRAAILRMVSHILTPETFQKALTNYLEKHAYGSTVPDDLFDALEEQRAIDNSAPHTVYDFMTRWTTLPGYPVINVVRNGKEFSLSQERFLFRNSGETPQYWWVPLTWTKESDAPNGFEQTHPTNWMSSQLREFTIEIDVDDSEWVIFNNQETGYYRVNYEENTWKMIIEGLHNNPEKIHILNRAQLVDDALNLARADKLDYEIALEVLDYLHNEDDYIPWAAAANALAFLDRKLTSEEDHIHLQTYVQSLISDKYDKLRFEVGDADSHLTHLHRMSVLNWACRFNKNDCVSNAQSKFKEYMDDNTKLVHANLRSVVYCTALRNGGENEWNFLWEEFTKSKIQQEQVLILSSLGCTDDPELLEKYLQMSINPDIEIRKQNTASVFSAVYSNPAGVDTALDFLINNYQAITDNYGTQNALSSLLSGISGRLTTEEQVNKLEKFITDNADNLGSAAGAGQSAIESARADMEWTNSHKEAILSWFKYKINYTEPTTYESTTHESTTDSTNMLESTTYESTTDPANTLESTTYESTTDSANMLASESQVGS</sequence>
<evidence type="ECO:0000256" key="5">
    <source>
        <dbReference type="ARBA" id="ARBA00012564"/>
    </source>
</evidence>
<dbReference type="EMBL" id="JASPKZ010010667">
    <property type="protein sequence ID" value="KAJ9573936.1"/>
    <property type="molecule type" value="Genomic_DNA"/>
</dbReference>
<dbReference type="Pfam" id="PF01433">
    <property type="entry name" value="Peptidase_M1"/>
    <property type="match status" value="1"/>
</dbReference>
<dbReference type="GO" id="GO:0042277">
    <property type="term" value="F:peptide binding"/>
    <property type="evidence" value="ECO:0007669"/>
    <property type="project" value="TreeGrafter"/>
</dbReference>
<keyword evidence="8" id="KW-0336">GPI-anchor</keyword>
<dbReference type="InterPro" id="IPR014782">
    <property type="entry name" value="Peptidase_M1_dom"/>
</dbReference>
<dbReference type="FunFam" id="2.60.40.1910:FF:000008">
    <property type="entry name" value="Aminopeptidase"/>
    <property type="match status" value="1"/>
</dbReference>
<comment type="cofactor">
    <cofactor evidence="2">
        <name>Zn(2+)</name>
        <dbReference type="ChEBI" id="CHEBI:29105"/>
    </cofactor>
</comment>
<feature type="compositionally biased region" description="Polar residues" evidence="19">
    <location>
        <begin position="511"/>
        <end position="551"/>
    </location>
</feature>
<evidence type="ECO:0000256" key="7">
    <source>
        <dbReference type="ARBA" id="ARBA00022475"/>
    </source>
</evidence>
<evidence type="ECO:0000256" key="12">
    <source>
        <dbReference type="ARBA" id="ARBA00022801"/>
    </source>
</evidence>
<dbReference type="InterPro" id="IPR027268">
    <property type="entry name" value="Peptidase_M4/M1_CTD_sf"/>
</dbReference>
<evidence type="ECO:0000256" key="18">
    <source>
        <dbReference type="ARBA" id="ARBA00023288"/>
    </source>
</evidence>
<keyword evidence="13" id="KW-0862">Zinc</keyword>
<keyword evidence="15" id="KW-0472">Membrane</keyword>
<evidence type="ECO:0000256" key="9">
    <source>
        <dbReference type="ARBA" id="ARBA00022670"/>
    </source>
</evidence>
<comment type="caution">
    <text evidence="22">The sequence shown here is derived from an EMBL/GenBank/DDBJ whole genome shotgun (WGS) entry which is preliminary data.</text>
</comment>
<evidence type="ECO:0000259" key="21">
    <source>
        <dbReference type="Pfam" id="PF11838"/>
    </source>
</evidence>
<dbReference type="GO" id="GO:0006508">
    <property type="term" value="P:proteolysis"/>
    <property type="evidence" value="ECO:0007669"/>
    <property type="project" value="UniProtKB-KW"/>
</dbReference>
<comment type="subcellular location">
    <subcellularLocation>
        <location evidence="3">Cell membrane</location>
        <topology evidence="3">Lipid-anchor</topology>
        <topology evidence="3">GPI-anchor</topology>
    </subcellularLocation>
</comment>
<comment type="catalytic activity">
    <reaction evidence="1">
        <text>Release of an N-terminal amino acid, Xaa-|-Yaa- from a peptide, amide or arylamide. Xaa is preferably Ala, but may be most amino acids including Pro (slow action). When a terminal hydrophobic residue is followed by a prolyl residue, the two may be released as an intact Xaa-Pro dipeptide.</text>
        <dbReference type="EC" id="3.4.11.2"/>
    </reaction>
</comment>
<name>A0AAD7Z4W0_DIPPU</name>
<keyword evidence="17" id="KW-0325">Glycoprotein</keyword>
<keyword evidence="18" id="KW-0449">Lipoprotein</keyword>
<reference evidence="22" key="1">
    <citation type="journal article" date="2023" name="IScience">
        <title>Live-bearing cockroach genome reveals convergent evolutionary mechanisms linked to viviparity in insects and beyond.</title>
        <authorList>
            <person name="Fouks B."/>
            <person name="Harrison M.C."/>
            <person name="Mikhailova A.A."/>
            <person name="Marchal E."/>
            <person name="English S."/>
            <person name="Carruthers M."/>
            <person name="Jennings E.C."/>
            <person name="Chiamaka E.L."/>
            <person name="Frigard R.A."/>
            <person name="Pippel M."/>
            <person name="Attardo G.M."/>
            <person name="Benoit J.B."/>
            <person name="Bornberg-Bauer E."/>
            <person name="Tobe S.S."/>
        </authorList>
    </citation>
    <scope>NUCLEOTIDE SEQUENCE</scope>
    <source>
        <strain evidence="22">Stay&amp;Tobe</strain>
    </source>
</reference>
<evidence type="ECO:0000256" key="16">
    <source>
        <dbReference type="ARBA" id="ARBA00023157"/>
    </source>
</evidence>
<dbReference type="PANTHER" id="PTHR11533">
    <property type="entry name" value="PROTEASE M1 ZINC METALLOPROTEASE"/>
    <property type="match status" value="1"/>
</dbReference>
<reference evidence="22" key="2">
    <citation type="submission" date="2023-05" db="EMBL/GenBank/DDBJ databases">
        <authorList>
            <person name="Fouks B."/>
        </authorList>
    </citation>
    <scope>NUCLEOTIDE SEQUENCE</scope>
    <source>
        <strain evidence="22">Stay&amp;Tobe</strain>
        <tissue evidence="22">Testes</tissue>
    </source>
</reference>
<dbReference type="GO" id="GO:0016285">
    <property type="term" value="F:alanyl aminopeptidase activity"/>
    <property type="evidence" value="ECO:0007669"/>
    <property type="project" value="UniProtKB-EC"/>
</dbReference>
<accession>A0AAD7Z4W0</accession>
<dbReference type="AlphaFoldDB" id="A0AAD7Z4W0"/>
<dbReference type="PANTHER" id="PTHR11533:SF290">
    <property type="entry name" value="AMINOPEPTIDASE"/>
    <property type="match status" value="1"/>
</dbReference>
<dbReference type="Proteomes" id="UP001233999">
    <property type="component" value="Unassembled WGS sequence"/>
</dbReference>
<dbReference type="FunFam" id="1.25.50.20:FF:000001">
    <property type="entry name" value="Aminopeptidase"/>
    <property type="match status" value="1"/>
</dbReference>
<dbReference type="InterPro" id="IPR024571">
    <property type="entry name" value="ERAP1-like_C_dom"/>
</dbReference>
<evidence type="ECO:0000256" key="3">
    <source>
        <dbReference type="ARBA" id="ARBA00004609"/>
    </source>
</evidence>
<keyword evidence="23" id="KW-1185">Reference proteome</keyword>
<comment type="similarity">
    <text evidence="4">Belongs to the peptidase M1 family.</text>
</comment>
<evidence type="ECO:0000256" key="10">
    <source>
        <dbReference type="ARBA" id="ARBA00022723"/>
    </source>
</evidence>
<keyword evidence="9" id="KW-0645">Protease</keyword>
<dbReference type="InterPro" id="IPR050344">
    <property type="entry name" value="Peptidase_M1_aminopeptidases"/>
</dbReference>
<evidence type="ECO:0000313" key="22">
    <source>
        <dbReference type="EMBL" id="KAJ9573936.1"/>
    </source>
</evidence>
<feature type="non-terminal residue" evidence="22">
    <location>
        <position position="551"/>
    </location>
</feature>
<dbReference type="GO" id="GO:0005886">
    <property type="term" value="C:plasma membrane"/>
    <property type="evidence" value="ECO:0007669"/>
    <property type="project" value="UniProtKB-SubCell"/>
</dbReference>
<dbReference type="GO" id="GO:0043171">
    <property type="term" value="P:peptide catabolic process"/>
    <property type="evidence" value="ECO:0007669"/>
    <property type="project" value="TreeGrafter"/>
</dbReference>
<dbReference type="GO" id="GO:0008270">
    <property type="term" value="F:zinc ion binding"/>
    <property type="evidence" value="ECO:0007669"/>
    <property type="project" value="InterPro"/>
</dbReference>
<dbReference type="EC" id="3.4.11.2" evidence="5"/>
<feature type="domain" description="ERAP1-like C-terminal" evidence="21">
    <location>
        <begin position="149"/>
        <end position="463"/>
    </location>
</feature>
<evidence type="ECO:0000256" key="15">
    <source>
        <dbReference type="ARBA" id="ARBA00023136"/>
    </source>
</evidence>
<evidence type="ECO:0000256" key="8">
    <source>
        <dbReference type="ARBA" id="ARBA00022622"/>
    </source>
</evidence>
<dbReference type="GO" id="GO:0005615">
    <property type="term" value="C:extracellular space"/>
    <property type="evidence" value="ECO:0007669"/>
    <property type="project" value="TreeGrafter"/>
</dbReference>
<dbReference type="Pfam" id="PF11838">
    <property type="entry name" value="ERAP1_C"/>
    <property type="match status" value="1"/>
</dbReference>
<evidence type="ECO:0000256" key="19">
    <source>
        <dbReference type="SAM" id="MobiDB-lite"/>
    </source>
</evidence>
<evidence type="ECO:0000256" key="17">
    <source>
        <dbReference type="ARBA" id="ARBA00023180"/>
    </source>
</evidence>
<organism evidence="22 23">
    <name type="scientific">Diploptera punctata</name>
    <name type="common">Pacific beetle cockroach</name>
    <dbReference type="NCBI Taxonomy" id="6984"/>
    <lineage>
        <taxon>Eukaryota</taxon>
        <taxon>Metazoa</taxon>
        <taxon>Ecdysozoa</taxon>
        <taxon>Arthropoda</taxon>
        <taxon>Hexapoda</taxon>
        <taxon>Insecta</taxon>
        <taxon>Pterygota</taxon>
        <taxon>Neoptera</taxon>
        <taxon>Polyneoptera</taxon>
        <taxon>Dictyoptera</taxon>
        <taxon>Blattodea</taxon>
        <taxon>Blaberoidea</taxon>
        <taxon>Blaberidae</taxon>
        <taxon>Diplopterinae</taxon>
        <taxon>Diploptera</taxon>
    </lineage>
</organism>
<evidence type="ECO:0000256" key="13">
    <source>
        <dbReference type="ARBA" id="ARBA00022833"/>
    </source>
</evidence>
<evidence type="ECO:0000256" key="4">
    <source>
        <dbReference type="ARBA" id="ARBA00010136"/>
    </source>
</evidence>
<keyword evidence="12" id="KW-0378">Hydrolase</keyword>
<feature type="region of interest" description="Disordered" evidence="19">
    <location>
        <begin position="497"/>
        <end position="551"/>
    </location>
</feature>
<gene>
    <name evidence="22" type="ORF">L9F63_008678</name>
</gene>
<feature type="non-terminal residue" evidence="22">
    <location>
        <position position="1"/>
    </location>
</feature>
<keyword evidence="14" id="KW-0482">Metalloprotease</keyword>
<evidence type="ECO:0000256" key="14">
    <source>
        <dbReference type="ARBA" id="ARBA00023049"/>
    </source>
</evidence>
<evidence type="ECO:0000259" key="20">
    <source>
        <dbReference type="Pfam" id="PF01433"/>
    </source>
</evidence>
<keyword evidence="10" id="KW-0479">Metal-binding</keyword>
<dbReference type="Gene3D" id="1.25.50.20">
    <property type="match status" value="1"/>
</dbReference>
<dbReference type="Gene3D" id="1.10.390.10">
    <property type="entry name" value="Neutral Protease Domain 2"/>
    <property type="match status" value="1"/>
</dbReference>
<dbReference type="SUPFAM" id="SSF55486">
    <property type="entry name" value="Metalloproteases ('zincins'), catalytic domain"/>
    <property type="match status" value="1"/>
</dbReference>
<dbReference type="Gene3D" id="2.60.40.1910">
    <property type="match status" value="1"/>
</dbReference>
<proteinExistence type="inferred from homology"/>
<keyword evidence="16" id="KW-1015">Disulfide bond</keyword>